<feature type="domain" description="Tetrapyrrole methylase" evidence="7">
    <location>
        <begin position="5"/>
        <end position="212"/>
    </location>
</feature>
<dbReference type="AlphaFoldDB" id="A0A235BAA3"/>
<dbReference type="UniPathway" id="UPA00148"/>
<dbReference type="EMBL" id="NOWF01000002">
    <property type="protein sequence ID" value="OYD09152.1"/>
    <property type="molecule type" value="Genomic_DNA"/>
</dbReference>
<dbReference type="SUPFAM" id="SSF53790">
    <property type="entry name" value="Tetrapyrrole methylase"/>
    <property type="match status" value="1"/>
</dbReference>
<evidence type="ECO:0000256" key="5">
    <source>
        <dbReference type="ARBA" id="ARBA00022679"/>
    </source>
</evidence>
<keyword evidence="3" id="KW-0169">Cobalamin biosynthesis</keyword>
<dbReference type="NCBIfam" id="TIGR01465">
    <property type="entry name" value="cobM_cbiF"/>
    <property type="match status" value="1"/>
</dbReference>
<dbReference type="GO" id="GO:0032259">
    <property type="term" value="P:methylation"/>
    <property type="evidence" value="ECO:0007669"/>
    <property type="project" value="UniProtKB-KW"/>
</dbReference>
<dbReference type="PANTHER" id="PTHR45790">
    <property type="entry name" value="SIROHEME SYNTHASE-RELATED"/>
    <property type="match status" value="1"/>
</dbReference>
<comment type="caution">
    <text evidence="8">The sequence shown here is derived from an EMBL/GenBank/DDBJ whole genome shotgun (WGS) entry which is preliminary data.</text>
</comment>
<comment type="pathway">
    <text evidence="1">Cofactor biosynthesis; adenosylcobalamin biosynthesis.</text>
</comment>
<dbReference type="GO" id="GO:0009236">
    <property type="term" value="P:cobalamin biosynthetic process"/>
    <property type="evidence" value="ECO:0007669"/>
    <property type="project" value="UniProtKB-UniPathway"/>
</dbReference>
<evidence type="ECO:0000256" key="3">
    <source>
        <dbReference type="ARBA" id="ARBA00022573"/>
    </source>
</evidence>
<dbReference type="Gene3D" id="3.40.1010.10">
    <property type="entry name" value="Cobalt-precorrin-4 Transmethylase, Domain 1"/>
    <property type="match status" value="1"/>
</dbReference>
<dbReference type="OrthoDB" id="9815856at2"/>
<keyword evidence="5 8" id="KW-0808">Transferase</keyword>
<evidence type="ECO:0000313" key="9">
    <source>
        <dbReference type="Proteomes" id="UP000215459"/>
    </source>
</evidence>
<keyword evidence="9" id="KW-1185">Reference proteome</keyword>
<dbReference type="CDD" id="cd11641">
    <property type="entry name" value="Precorrin-4_C11-MT"/>
    <property type="match status" value="1"/>
</dbReference>
<comment type="similarity">
    <text evidence="2">Belongs to the precorrin methyltransferase family.</text>
</comment>
<dbReference type="Pfam" id="PF00590">
    <property type="entry name" value="TP_methylase"/>
    <property type="match status" value="1"/>
</dbReference>
<dbReference type="GO" id="GO:0046026">
    <property type="term" value="F:precorrin-4 C11-methyltransferase activity"/>
    <property type="evidence" value="ECO:0007669"/>
    <property type="project" value="InterPro"/>
</dbReference>
<evidence type="ECO:0000256" key="6">
    <source>
        <dbReference type="ARBA" id="ARBA00022691"/>
    </source>
</evidence>
<keyword evidence="6" id="KW-0949">S-adenosyl-L-methionine</keyword>
<dbReference type="PROSITE" id="PS00839">
    <property type="entry name" value="SUMT_1"/>
    <property type="match status" value="1"/>
</dbReference>
<dbReference type="InterPro" id="IPR014776">
    <property type="entry name" value="4pyrrole_Mease_sub2"/>
</dbReference>
<reference evidence="8 9" key="1">
    <citation type="submission" date="2017-07" db="EMBL/GenBank/DDBJ databases">
        <title>The genome sequence of Paludifilum halophilum highlights mechanisms for microbial adaptation to high salt environemnts.</title>
        <authorList>
            <person name="Belbahri L."/>
        </authorList>
    </citation>
    <scope>NUCLEOTIDE SEQUENCE [LARGE SCALE GENOMIC DNA]</scope>
    <source>
        <strain evidence="8 9">DSM 102817</strain>
    </source>
</reference>
<evidence type="ECO:0000256" key="2">
    <source>
        <dbReference type="ARBA" id="ARBA00005879"/>
    </source>
</evidence>
<organism evidence="8 9">
    <name type="scientific">Paludifilum halophilum</name>
    <dbReference type="NCBI Taxonomy" id="1642702"/>
    <lineage>
        <taxon>Bacteria</taxon>
        <taxon>Bacillati</taxon>
        <taxon>Bacillota</taxon>
        <taxon>Bacilli</taxon>
        <taxon>Bacillales</taxon>
        <taxon>Thermoactinomycetaceae</taxon>
        <taxon>Paludifilum</taxon>
    </lineage>
</organism>
<sequence length="263" mass="28818">MERGTVYLIGAGPGDAELITLRGSRILRQADWILYASSLVSEELFEEVKPEARLLSSAEMHLDEIVTAMVEQARKGRVVARVHSGDPSIYGAILEQVVRLRREGIPFEIIPGVSAAFAAAARIGSELTVPEISQTVVFTRTGGRASPLPPGGELRKWARDSATLALFLSAALVDRVVAELREAGMAEDTPVVIAEKVTWPEEQVIHTTLAELSREMRAAKITRQAMILVGRALDPSLLESGEHRSRLYDPGHTHLFRKRVKSP</sequence>
<name>A0A235BAA3_9BACL</name>
<evidence type="ECO:0000259" key="7">
    <source>
        <dbReference type="Pfam" id="PF00590"/>
    </source>
</evidence>
<dbReference type="InterPro" id="IPR003043">
    <property type="entry name" value="Uropor_MeTrfase_CS"/>
</dbReference>
<proteinExistence type="inferred from homology"/>
<gene>
    <name evidence="8" type="primary">cobM</name>
    <name evidence="8" type="ORF">CHM34_03150</name>
</gene>
<accession>A0A235BAA3</accession>
<keyword evidence="4 8" id="KW-0489">Methyltransferase</keyword>
<protein>
    <submittedName>
        <fullName evidence="8">Precorrin-4 C(11)-methyltransferase</fullName>
    </submittedName>
</protein>
<evidence type="ECO:0000256" key="4">
    <source>
        <dbReference type="ARBA" id="ARBA00022603"/>
    </source>
</evidence>
<evidence type="ECO:0000313" key="8">
    <source>
        <dbReference type="EMBL" id="OYD09152.1"/>
    </source>
</evidence>
<dbReference type="InterPro" id="IPR035996">
    <property type="entry name" value="4pyrrol_Methylase_sf"/>
</dbReference>
<dbReference type="InterPro" id="IPR050161">
    <property type="entry name" value="Siro_Cobalamin_biosynth"/>
</dbReference>
<evidence type="ECO:0000256" key="1">
    <source>
        <dbReference type="ARBA" id="ARBA00004953"/>
    </source>
</evidence>
<dbReference type="InterPro" id="IPR000878">
    <property type="entry name" value="4pyrrol_Mease"/>
</dbReference>
<dbReference type="Proteomes" id="UP000215459">
    <property type="component" value="Unassembled WGS sequence"/>
</dbReference>
<dbReference type="Gene3D" id="3.30.950.10">
    <property type="entry name" value="Methyltransferase, Cobalt-precorrin-4 Transmethylase, Domain 2"/>
    <property type="match status" value="1"/>
</dbReference>
<dbReference type="InterPro" id="IPR014777">
    <property type="entry name" value="4pyrrole_Mease_sub1"/>
</dbReference>
<dbReference type="PANTHER" id="PTHR45790:SF4">
    <property type="entry name" value="COBALT-PRECORRIN-4 C(11)-METHYLTRANSFERASE"/>
    <property type="match status" value="1"/>
</dbReference>
<dbReference type="InterPro" id="IPR006362">
    <property type="entry name" value="Cbl_synth_CobM/CibF"/>
</dbReference>